<feature type="chain" id="PRO_5041171316" evidence="1">
    <location>
        <begin position="24"/>
        <end position="184"/>
    </location>
</feature>
<dbReference type="EMBL" id="JAHWXT010000005">
    <property type="protein sequence ID" value="MCF0265711.1"/>
    <property type="molecule type" value="Genomic_DNA"/>
</dbReference>
<dbReference type="Proteomes" id="UP000887320">
    <property type="component" value="Unassembled WGS sequence"/>
</dbReference>
<proteinExistence type="predicted"/>
<feature type="domain" description="Spore coat protein U/FanG" evidence="2">
    <location>
        <begin position="28"/>
        <end position="181"/>
    </location>
</feature>
<dbReference type="PANTHER" id="PTHR37089:SF4">
    <property type="entry name" value="EXPORTED PROTEIN"/>
    <property type="match status" value="1"/>
</dbReference>
<dbReference type="AlphaFoldDB" id="A0A6A1RJX0"/>
<sequence>MHLLLKQCVGLLLCSIVSSLTSAGQLAAKLNVQLELEPSCKINNETVNNGTNGLNFGQLDFGETTAAFNQVIETSLSQGSTSGLTIQCPGNAPIKVTFGAGQHDSKVPAPFGANYFRAISNGTDFLAYNILYGTAREALRPNQIITLTNNGQPQTLNLMGQTVNNGRSVSLGQYTDTIPITIEF</sequence>
<evidence type="ECO:0000313" key="4">
    <source>
        <dbReference type="Proteomes" id="UP000887320"/>
    </source>
</evidence>
<dbReference type="Pfam" id="PF05229">
    <property type="entry name" value="SCPU"/>
    <property type="match status" value="1"/>
</dbReference>
<evidence type="ECO:0000259" key="2">
    <source>
        <dbReference type="Pfam" id="PF05229"/>
    </source>
</evidence>
<feature type="signal peptide" evidence="1">
    <location>
        <begin position="1"/>
        <end position="23"/>
    </location>
</feature>
<dbReference type="PANTHER" id="PTHR37089">
    <property type="entry name" value="PROTEIN U-RELATED"/>
    <property type="match status" value="1"/>
</dbReference>
<dbReference type="InterPro" id="IPR053167">
    <property type="entry name" value="Spore_coat_component"/>
</dbReference>
<protein>
    <submittedName>
        <fullName evidence="3">Spore coat U domain-containing protein</fullName>
    </submittedName>
</protein>
<organism evidence="3 4">
    <name type="scientific">Acinetobacter guillouiae</name>
    <name type="common">Acinetobacter genomosp. 11</name>
    <dbReference type="NCBI Taxonomy" id="106649"/>
    <lineage>
        <taxon>Bacteria</taxon>
        <taxon>Pseudomonadati</taxon>
        <taxon>Pseudomonadota</taxon>
        <taxon>Gammaproteobacteria</taxon>
        <taxon>Moraxellales</taxon>
        <taxon>Moraxellaceae</taxon>
        <taxon>Acinetobacter</taxon>
    </lineage>
</organism>
<dbReference type="InterPro" id="IPR007893">
    <property type="entry name" value="Spore_coat_U/FanG"/>
</dbReference>
<reference evidence="3" key="1">
    <citation type="submission" date="2021-07" db="EMBL/GenBank/DDBJ databases">
        <authorList>
            <person name="Fernandez M."/>
            <person name="Pereira P."/>
            <person name="Torres Tejerizo G.A."/>
            <person name="Gonzalez P."/>
            <person name="Agostini E."/>
        </authorList>
    </citation>
    <scope>NUCLEOTIDE SEQUENCE</scope>
    <source>
        <strain evidence="3">SFC 500-1A</strain>
    </source>
</reference>
<dbReference type="RefSeq" id="WP_004722258.1">
    <property type="nucleotide sequence ID" value="NZ_BBRY01000053.1"/>
</dbReference>
<keyword evidence="1" id="KW-0732">Signal</keyword>
<comment type="caution">
    <text evidence="3">The sequence shown here is derived from an EMBL/GenBank/DDBJ whole genome shotgun (WGS) entry which is preliminary data.</text>
</comment>
<accession>A0A6A1RJX0</accession>
<name>A0A6A1RJX0_ACIGI</name>
<evidence type="ECO:0000256" key="1">
    <source>
        <dbReference type="SAM" id="SignalP"/>
    </source>
</evidence>
<gene>
    <name evidence="3" type="ORF">KW868_14785</name>
</gene>
<evidence type="ECO:0000313" key="3">
    <source>
        <dbReference type="EMBL" id="MCF0265711.1"/>
    </source>
</evidence>